<sequence length="417" mass="47009">MRLSARPRVTHVGNVELHEVFFVSELDAEGQDTSGDGMENTSVGQQNVVISRNSIEAIERNLTIVIPCMNEDRDVLQALLRGVPHWCLVILISNSEQQSFETERKLLLDFGRMTDRDVIVEHQGSPSFARAFQEAGVTNLLQIPREEGDPPRINNGKGEAMILGVIIAKHMKRKFVGFIDADNRVPGSVLEYCKVYAAGLHYALRNTDYSGREQHAMVRIKWKSKPKVKDGELVFSEFGRSSRVVNDWMNRFLKALGGDTTPDTMIGTSNAGEHAMSIDLALKLRFATGYAVEPFQLIDIWERFSVSKEPLSVRILQIETCNPHIHNAGHDADHIERMQVQGLSTIYHSELTTSRLKDELRAYMRDNLSMFMGDNGEPEKPLVYDPLDSLDWGIFAEILQECETQARVKPEESVAAR</sequence>
<dbReference type="GO" id="GO:0005737">
    <property type="term" value="C:cytoplasm"/>
    <property type="evidence" value="ECO:0007669"/>
    <property type="project" value="InterPro"/>
</dbReference>
<dbReference type="Gene3D" id="3.90.550.10">
    <property type="entry name" value="Spore Coat Polysaccharide Biosynthesis Protein SpsA, Chain A"/>
    <property type="match status" value="1"/>
</dbReference>
<dbReference type="EMBL" id="CAJRGZ010000030">
    <property type="protein sequence ID" value="CAG5185923.1"/>
    <property type="molecule type" value="Genomic_DNA"/>
</dbReference>
<dbReference type="GO" id="GO:0051479">
    <property type="term" value="P:mannosylglycerate biosynthetic process"/>
    <property type="evidence" value="ECO:0007669"/>
    <property type="project" value="InterPro"/>
</dbReference>
<dbReference type="SUPFAM" id="SSF53448">
    <property type="entry name" value="Nucleotide-diphospho-sugar transferases"/>
    <property type="match status" value="1"/>
</dbReference>
<protein>
    <recommendedName>
        <fullName evidence="3">Mannosyl-3-phosphoglycerate synthase</fullName>
    </recommendedName>
</protein>
<comment type="caution">
    <text evidence="1">The sequence shown here is derived from an EMBL/GenBank/DDBJ whole genome shotgun (WGS) entry which is preliminary data.</text>
</comment>
<evidence type="ECO:0000313" key="2">
    <source>
        <dbReference type="Proteomes" id="UP000676310"/>
    </source>
</evidence>
<dbReference type="GeneID" id="67011711"/>
<dbReference type="GO" id="GO:0050504">
    <property type="term" value="F:mannosyl-3-phosphoglycerate synthase activity"/>
    <property type="evidence" value="ECO:0007669"/>
    <property type="project" value="InterPro"/>
</dbReference>
<reference evidence="1" key="1">
    <citation type="submission" date="2021-05" db="EMBL/GenBank/DDBJ databases">
        <authorList>
            <person name="Stam R."/>
        </authorList>
    </citation>
    <scope>NUCLEOTIDE SEQUENCE</scope>
    <source>
        <strain evidence="1">CS162</strain>
    </source>
</reference>
<name>A0A8J2N760_9PLEO</name>
<keyword evidence="2" id="KW-1185">Reference proteome</keyword>
<organism evidence="1 2">
    <name type="scientific">Alternaria atra</name>
    <dbReference type="NCBI Taxonomy" id="119953"/>
    <lineage>
        <taxon>Eukaryota</taxon>
        <taxon>Fungi</taxon>
        <taxon>Dikarya</taxon>
        <taxon>Ascomycota</taxon>
        <taxon>Pezizomycotina</taxon>
        <taxon>Dothideomycetes</taxon>
        <taxon>Pleosporomycetidae</taxon>
        <taxon>Pleosporales</taxon>
        <taxon>Pleosporineae</taxon>
        <taxon>Pleosporaceae</taxon>
        <taxon>Alternaria</taxon>
        <taxon>Alternaria sect. Ulocladioides</taxon>
    </lineage>
</organism>
<gene>
    <name evidence="1" type="ORF">ALTATR162_LOCUS11439</name>
</gene>
<dbReference type="InterPro" id="IPR012812">
    <property type="entry name" value="Osmo_MPG_synth"/>
</dbReference>
<evidence type="ECO:0000313" key="1">
    <source>
        <dbReference type="EMBL" id="CAG5185923.1"/>
    </source>
</evidence>
<evidence type="ECO:0008006" key="3">
    <source>
        <dbReference type="Google" id="ProtNLM"/>
    </source>
</evidence>
<dbReference type="InterPro" id="IPR029044">
    <property type="entry name" value="Nucleotide-diphossugar_trans"/>
</dbReference>
<proteinExistence type="predicted"/>
<accession>A0A8J2N760</accession>
<dbReference type="Proteomes" id="UP000676310">
    <property type="component" value="Unassembled WGS sequence"/>
</dbReference>
<dbReference type="RefSeq" id="XP_043175016.1">
    <property type="nucleotide sequence ID" value="XM_043319081.1"/>
</dbReference>
<dbReference type="AlphaFoldDB" id="A0A8J2N760"/>
<dbReference type="Pfam" id="PF09488">
    <property type="entry name" value="Osmo_MPGsynth"/>
    <property type="match status" value="1"/>
</dbReference>
<dbReference type="OrthoDB" id="10013407at2759"/>